<sequence>MVDKHPQGPPPPVTDGHAVPALWSTDATIHLTRPPAIGHEAHHHDRETATSAHERPLAPGTATDQRRRAPTSVHVLPAPPLADGDGGPPGPLTISHGGPPPRLTSTHERPWKPTPTIDEWPRGPSTTADGRRRTPTNIHGAHHQDKPVATAAHSHGRRIAMAARSHDRRTATGANHHLRHAATGVSVWDSVSEKGNAGWTGRCGEHQLLISKGSLEGRGGVPTLPLPSHFYITFPYNCFS</sequence>
<name>A0A0C9WJ30_9AGAR</name>
<evidence type="ECO:0000256" key="1">
    <source>
        <dbReference type="SAM" id="MobiDB-lite"/>
    </source>
</evidence>
<keyword evidence="3" id="KW-1185">Reference proteome</keyword>
<evidence type="ECO:0000313" key="2">
    <source>
        <dbReference type="EMBL" id="KIJ93979.1"/>
    </source>
</evidence>
<feature type="compositionally biased region" description="Basic and acidic residues" evidence="1">
    <location>
        <begin position="39"/>
        <end position="56"/>
    </location>
</feature>
<dbReference type="EMBL" id="KN838815">
    <property type="protein sequence ID" value="KIJ93979.1"/>
    <property type="molecule type" value="Genomic_DNA"/>
</dbReference>
<reference evidence="2 3" key="1">
    <citation type="submission" date="2014-04" db="EMBL/GenBank/DDBJ databases">
        <authorList>
            <consortium name="DOE Joint Genome Institute"/>
            <person name="Kuo A."/>
            <person name="Kohler A."/>
            <person name="Nagy L.G."/>
            <person name="Floudas D."/>
            <person name="Copeland A."/>
            <person name="Barry K.W."/>
            <person name="Cichocki N."/>
            <person name="Veneault-Fourrey C."/>
            <person name="LaButti K."/>
            <person name="Lindquist E.A."/>
            <person name="Lipzen A."/>
            <person name="Lundell T."/>
            <person name="Morin E."/>
            <person name="Murat C."/>
            <person name="Sun H."/>
            <person name="Tunlid A."/>
            <person name="Henrissat B."/>
            <person name="Grigoriev I.V."/>
            <person name="Hibbett D.S."/>
            <person name="Martin F."/>
            <person name="Nordberg H.P."/>
            <person name="Cantor M.N."/>
            <person name="Hua S.X."/>
        </authorList>
    </citation>
    <scope>NUCLEOTIDE SEQUENCE [LARGE SCALE GENOMIC DNA]</scope>
    <source>
        <strain evidence="2 3">LaAM-08-1</strain>
    </source>
</reference>
<evidence type="ECO:0000313" key="3">
    <source>
        <dbReference type="Proteomes" id="UP000054477"/>
    </source>
</evidence>
<feature type="region of interest" description="Disordered" evidence="1">
    <location>
        <begin position="39"/>
        <end position="151"/>
    </location>
</feature>
<dbReference type="HOGENOM" id="CLU_1156553_0_0_1"/>
<dbReference type="Proteomes" id="UP000054477">
    <property type="component" value="Unassembled WGS sequence"/>
</dbReference>
<organism evidence="2 3">
    <name type="scientific">Laccaria amethystina LaAM-08-1</name>
    <dbReference type="NCBI Taxonomy" id="1095629"/>
    <lineage>
        <taxon>Eukaryota</taxon>
        <taxon>Fungi</taxon>
        <taxon>Dikarya</taxon>
        <taxon>Basidiomycota</taxon>
        <taxon>Agaricomycotina</taxon>
        <taxon>Agaricomycetes</taxon>
        <taxon>Agaricomycetidae</taxon>
        <taxon>Agaricales</taxon>
        <taxon>Agaricineae</taxon>
        <taxon>Hydnangiaceae</taxon>
        <taxon>Laccaria</taxon>
    </lineage>
</organism>
<dbReference type="AlphaFoldDB" id="A0A0C9WJ30"/>
<accession>A0A0C9WJ30</accession>
<proteinExistence type="predicted"/>
<reference evidence="3" key="2">
    <citation type="submission" date="2015-01" db="EMBL/GenBank/DDBJ databases">
        <title>Evolutionary Origins and Diversification of the Mycorrhizal Mutualists.</title>
        <authorList>
            <consortium name="DOE Joint Genome Institute"/>
            <consortium name="Mycorrhizal Genomics Consortium"/>
            <person name="Kohler A."/>
            <person name="Kuo A."/>
            <person name="Nagy L.G."/>
            <person name="Floudas D."/>
            <person name="Copeland A."/>
            <person name="Barry K.W."/>
            <person name="Cichocki N."/>
            <person name="Veneault-Fourrey C."/>
            <person name="LaButti K."/>
            <person name="Lindquist E.A."/>
            <person name="Lipzen A."/>
            <person name="Lundell T."/>
            <person name="Morin E."/>
            <person name="Murat C."/>
            <person name="Riley R."/>
            <person name="Ohm R."/>
            <person name="Sun H."/>
            <person name="Tunlid A."/>
            <person name="Henrissat B."/>
            <person name="Grigoriev I.V."/>
            <person name="Hibbett D.S."/>
            <person name="Martin F."/>
        </authorList>
    </citation>
    <scope>NUCLEOTIDE SEQUENCE [LARGE SCALE GENOMIC DNA]</scope>
    <source>
        <strain evidence="3">LaAM-08-1</strain>
    </source>
</reference>
<protein>
    <submittedName>
        <fullName evidence="2">Uncharacterized protein</fullName>
    </submittedName>
</protein>
<gene>
    <name evidence="2" type="ORF">K443DRAFT_12491</name>
</gene>